<reference evidence="4" key="2">
    <citation type="submission" date="2020-02" db="EMBL/GenBank/DDBJ databases">
        <authorList>
            <person name="Gilchrist C.L.M."/>
            <person name="Chooi Y.-H."/>
        </authorList>
    </citation>
    <scope>NUCLEOTIDE SEQUENCE</scope>
    <source>
        <strain evidence="4">MST-FP2251</strain>
    </source>
</reference>
<organism evidence="4 5">
    <name type="scientific">Aspergillus nanangensis</name>
    <dbReference type="NCBI Taxonomy" id="2582783"/>
    <lineage>
        <taxon>Eukaryota</taxon>
        <taxon>Fungi</taxon>
        <taxon>Dikarya</taxon>
        <taxon>Ascomycota</taxon>
        <taxon>Pezizomycotina</taxon>
        <taxon>Eurotiomycetes</taxon>
        <taxon>Eurotiomycetidae</taxon>
        <taxon>Eurotiales</taxon>
        <taxon>Aspergillaceae</taxon>
        <taxon>Aspergillus</taxon>
        <taxon>Aspergillus subgen. Circumdati</taxon>
    </lineage>
</organism>
<dbReference type="SMART" id="SM00369">
    <property type="entry name" value="LRR_TYP"/>
    <property type="match status" value="9"/>
</dbReference>
<dbReference type="GO" id="GO:0005737">
    <property type="term" value="C:cytoplasm"/>
    <property type="evidence" value="ECO:0007669"/>
    <property type="project" value="TreeGrafter"/>
</dbReference>
<sequence length="975" mass="107933">MDPQQRTQSRPSGIPRLASRLPLPTSSTSRSIKPSPSRERLRADPGLDTTRLRRPSEEPIFKKPFPKYSSPNKLQGGQQQRRNISRTGGNDGGRSEFEESIVDEIIKSGPGQLIEDVEIRGRSRPSLSERTIETLAQLPASPASSRKSSFFNGGSPMRSPSRPASSMTNYSRSPSRSSSRQTSGIDLLSQPPPSIRLPSRSRPSLPATSTTVDQNTVDIIDTPSKLKKPSSTMSAHGDVTPTKPTPRPAPKIFSRSNMTPPRQPLQVKKTRKTPSNSPVTTKFKSTSVELTAEQQTEMETRKATKSSSTLRETIAKAKAARKVATQSPQNPPTESWDKIDAEDPFNQQPKGSNKGVMRKRIEAGRTSGHLNIAAMSLKELPQEVMTMYDFDPDSSTEWYESVDLVKFIAADNELVELPDSAFPDIDPYELETDDYEKGNQFGGLELLDLHGNLMCSLPIGFRRLQRLHTLNLSSNNLKMDNLHVITELVSLRELKLAKNQLNGSLPPDITKLSNLEVLDLHENSLISLPEEIASLSALRVLNVGQNQLTSLPFEALSTLPIKDISAPKNKLTGTLIPTSVYKLESLQNLDVVGNALVSLSDNDDLELPNLQSLAISINRLQRLPNMSSWQSILTLTAEDNRLSDFPQGFFKLPKIRHIDFTGNDISKVDEKIGLMESIVTFRIANNPLRERKFLSMNTEELKRDLRNRCESESLDTDDDEGSVATQFTLAPETPAQTAPWQIKRGGVLDRSHTDIQVLEITELERLDPDEIRCLCLQQNQFHAIPVPALDFLAGSLIDLDLSNNPLDSTPLFTSSVTLQNLQTLNLSATTLTSLDPVLSNFRAPSLTILDISYNRLSGALPLVRQSYPNLLTLLAADNRFDSLDFEAVQGIQVLDVGNNDIGNLPPKLGLLRAEGSSKNWGNGSALKRIEVAGNSFRVPRWQVVAKGTDAVLEWLRDRIPAEELCELESDDESRH</sequence>
<feature type="compositionally biased region" description="Low complexity" evidence="3">
    <location>
        <begin position="155"/>
        <end position="189"/>
    </location>
</feature>
<dbReference type="Gene3D" id="3.80.10.10">
    <property type="entry name" value="Ribonuclease Inhibitor"/>
    <property type="match status" value="3"/>
</dbReference>
<dbReference type="EMBL" id="VCAU01000013">
    <property type="protein sequence ID" value="KAF9892362.1"/>
    <property type="molecule type" value="Genomic_DNA"/>
</dbReference>
<evidence type="ECO:0000313" key="5">
    <source>
        <dbReference type="Proteomes" id="UP001194746"/>
    </source>
</evidence>
<dbReference type="PANTHER" id="PTHR48051:SF1">
    <property type="entry name" value="RAS SUPPRESSOR PROTEIN 1"/>
    <property type="match status" value="1"/>
</dbReference>
<feature type="compositionally biased region" description="Basic and acidic residues" evidence="3">
    <location>
        <begin position="36"/>
        <end position="61"/>
    </location>
</feature>
<dbReference type="InterPro" id="IPR001611">
    <property type="entry name" value="Leu-rich_rpt"/>
</dbReference>
<comment type="caution">
    <text evidence="4">The sequence shown here is derived from an EMBL/GenBank/DDBJ whole genome shotgun (WGS) entry which is preliminary data.</text>
</comment>
<dbReference type="PANTHER" id="PTHR48051">
    <property type="match status" value="1"/>
</dbReference>
<evidence type="ECO:0000256" key="1">
    <source>
        <dbReference type="ARBA" id="ARBA00022614"/>
    </source>
</evidence>
<dbReference type="SUPFAM" id="SSF52058">
    <property type="entry name" value="L domain-like"/>
    <property type="match status" value="2"/>
</dbReference>
<feature type="compositionally biased region" description="Low complexity" evidence="3">
    <location>
        <begin position="24"/>
        <end position="35"/>
    </location>
</feature>
<dbReference type="InterPro" id="IPR050216">
    <property type="entry name" value="LRR_domain-containing"/>
</dbReference>
<accession>A0AAD4GWX3</accession>
<feature type="region of interest" description="Disordered" evidence="3">
    <location>
        <begin position="1"/>
        <end position="355"/>
    </location>
</feature>
<evidence type="ECO:0000256" key="2">
    <source>
        <dbReference type="ARBA" id="ARBA00022737"/>
    </source>
</evidence>
<dbReference type="Proteomes" id="UP001194746">
    <property type="component" value="Unassembled WGS sequence"/>
</dbReference>
<protein>
    <recommendedName>
        <fullName evidence="6">Leucine-rich repeat-containing protein 40</fullName>
    </recommendedName>
</protein>
<keyword evidence="2" id="KW-0677">Repeat</keyword>
<dbReference type="InterPro" id="IPR003591">
    <property type="entry name" value="Leu-rich_rpt_typical-subtyp"/>
</dbReference>
<gene>
    <name evidence="4" type="ORF">FE257_002139</name>
</gene>
<dbReference type="Pfam" id="PF00560">
    <property type="entry name" value="LRR_1"/>
    <property type="match status" value="2"/>
</dbReference>
<dbReference type="AlphaFoldDB" id="A0AAD4GWX3"/>
<feature type="compositionally biased region" description="Polar residues" evidence="3">
    <location>
        <begin position="142"/>
        <end position="152"/>
    </location>
</feature>
<keyword evidence="1" id="KW-0433">Leucine-rich repeat</keyword>
<proteinExistence type="predicted"/>
<feature type="compositionally biased region" description="Polar residues" evidence="3">
    <location>
        <begin position="69"/>
        <end position="88"/>
    </location>
</feature>
<evidence type="ECO:0008006" key="6">
    <source>
        <dbReference type="Google" id="ProtNLM"/>
    </source>
</evidence>
<feature type="compositionally biased region" description="Polar residues" evidence="3">
    <location>
        <begin position="273"/>
        <end position="297"/>
    </location>
</feature>
<evidence type="ECO:0000313" key="4">
    <source>
        <dbReference type="EMBL" id="KAF9892362.1"/>
    </source>
</evidence>
<dbReference type="PROSITE" id="PS51450">
    <property type="entry name" value="LRR"/>
    <property type="match status" value="1"/>
</dbReference>
<name>A0AAD4GWX3_ASPNN</name>
<keyword evidence="5" id="KW-1185">Reference proteome</keyword>
<feature type="compositionally biased region" description="Polar residues" evidence="3">
    <location>
        <begin position="1"/>
        <end position="11"/>
    </location>
</feature>
<evidence type="ECO:0000256" key="3">
    <source>
        <dbReference type="SAM" id="MobiDB-lite"/>
    </source>
</evidence>
<feature type="compositionally biased region" description="Low complexity" evidence="3">
    <location>
        <begin position="196"/>
        <end position="211"/>
    </location>
</feature>
<dbReference type="InterPro" id="IPR032675">
    <property type="entry name" value="LRR_dom_sf"/>
</dbReference>
<dbReference type="SMART" id="SM00364">
    <property type="entry name" value="LRR_BAC"/>
    <property type="match status" value="8"/>
</dbReference>
<reference evidence="4" key="1">
    <citation type="journal article" date="2019" name="Beilstein J. Org. Chem.">
        <title>Nanangenines: drimane sesquiterpenoids as the dominant metabolite cohort of a novel Australian fungus, Aspergillus nanangensis.</title>
        <authorList>
            <person name="Lacey H.J."/>
            <person name="Gilchrist C.L.M."/>
            <person name="Crombie A."/>
            <person name="Kalaitzis J.A."/>
            <person name="Vuong D."/>
            <person name="Rutledge P.J."/>
            <person name="Turner P."/>
            <person name="Pitt J.I."/>
            <person name="Lacey E."/>
            <person name="Chooi Y.H."/>
            <person name="Piggott A.M."/>
        </authorList>
    </citation>
    <scope>NUCLEOTIDE SEQUENCE</scope>
    <source>
        <strain evidence="4">MST-FP2251</strain>
    </source>
</reference>